<dbReference type="PROSITE" id="PS51892">
    <property type="entry name" value="SUBTILASE"/>
    <property type="match status" value="1"/>
</dbReference>
<dbReference type="Gene3D" id="3.40.50.200">
    <property type="entry name" value="Peptidase S8/S53 domain"/>
    <property type="match status" value="1"/>
</dbReference>
<organism evidence="9 10">
    <name type="scientific">Lentzea tibetensis</name>
    <dbReference type="NCBI Taxonomy" id="2591470"/>
    <lineage>
        <taxon>Bacteria</taxon>
        <taxon>Bacillati</taxon>
        <taxon>Actinomycetota</taxon>
        <taxon>Actinomycetes</taxon>
        <taxon>Pseudonocardiales</taxon>
        <taxon>Pseudonocardiaceae</taxon>
        <taxon>Lentzea</taxon>
    </lineage>
</organism>
<protein>
    <submittedName>
        <fullName evidence="9">S8 family peptidase</fullName>
    </submittedName>
</protein>
<comment type="caution">
    <text evidence="9">The sequence shown here is derived from an EMBL/GenBank/DDBJ whole genome shotgun (WGS) entry which is preliminary data.</text>
</comment>
<sequence>MKDGVMAARSTALIAAATLVAGLLVSGTPAAAQQLPEEHTVTLLTGDRVALTKAPGGRQIVRIQPGPGRADQIFFKQAKGDQLTVMPGDVAGQVRSGRLDRALFDVTGLIEQGYDDTSRKDLPVIISGALHGTSVHRDLPSIGAYATTLEKGRFWASGDARIRLDRRVKASLDQSVPQIGAPAAWQAGYTGKGVKVAVVDTGYDHAHPDLKNVVAEKDFSGDGVQDGNGHGTHVASTVAGSGAASNGKYRGVAPDASLVIAKALDNDGGGSLSDVIDAVEWAADEGAKVISMSLGTSEPSDGTDDLALAVNRISREKGVLFVVAAGNEGADMSIGTPGAADAALTVGSVSKQDVLSKFSSRGPRFGDFAVKPDVTAPGEEIVAARAGHGDYVAGTGTSMATPHVSGAAALLAQQHPQWTGEQIKTALTSSAKPGSYPVYAQGTGRVDVARAVTQAVTATTNLSFSLVRWPHSTGRPETKDVTYTNQGTAPVELALSFTSDAPAGLFTVSADKVVVPAGGTAAVSVRSNPSVLKPGQFSGRLTATGGGAVVQTVVGLSGERESYDVTVELIDRTGAPASDDLEHAVGFFGAEYAPIYVQQGQGKVRLPKGVYRLASLISTKGSATLAGDPNLSVTKDVTITLDARKGRKVSVRPERKAATDLYRSFGAIVGDGKGSTAAITAYAEDRAVEFYAVPAPSGGVPYSFSTVYDAQATDSLDADLVARGPFYSLVHHWPGRIPNGVNLTVRDRDLAKVKATFGSKNGKSGLVARVINGFSPMQVFGNAAFARVHQPGERTEYYTAGKDVFWINALYRVPGDGTNAPSPLGIVWATVYGFHAGAQTEPWNHAVEGPGLPGPAQGLSGSEDILWVGHWGDTIDGRLPLFADVGQYQHTRFDPAVTGGWTVYRDGVKVEESKDYSGFSGPAVTGPAEYRVDGFADRTVPWSELSTHVEGSWTFRASNTTGARFTPAPVIAIKFAPALDAYNRAPATARTLVPLRLERQGGTPDLPLTELAVQASFDDGKTWAPAPVVRTGRAGYAVVANPKVTGKTFVSLQVKAKDSGGSSVTTKVIRAYQLGTSG</sequence>
<accession>A0A563EMC1</accession>
<dbReference type="CDD" id="cd07487">
    <property type="entry name" value="Peptidases_S8_1"/>
    <property type="match status" value="1"/>
</dbReference>
<name>A0A563EMC1_9PSEU</name>
<reference evidence="9 10" key="1">
    <citation type="submission" date="2019-07" db="EMBL/GenBank/DDBJ databases">
        <title>Lentzea xizangensis sp. nov., isolated from Qinghai-Tibetan Plateau Soils.</title>
        <authorList>
            <person name="Huang J."/>
        </authorList>
    </citation>
    <scope>NUCLEOTIDE SEQUENCE [LARGE SCALE GENOMIC DNA]</scope>
    <source>
        <strain evidence="9 10">FXJ1.1311</strain>
    </source>
</reference>
<dbReference type="GO" id="GO:0004252">
    <property type="term" value="F:serine-type endopeptidase activity"/>
    <property type="evidence" value="ECO:0007669"/>
    <property type="project" value="UniProtKB-UniRule"/>
</dbReference>
<dbReference type="OrthoDB" id="9795680at2"/>
<dbReference type="Pfam" id="PF00082">
    <property type="entry name" value="Peptidase_S8"/>
    <property type="match status" value="1"/>
</dbReference>
<evidence type="ECO:0000256" key="5">
    <source>
        <dbReference type="PIRSR" id="PIRSR615500-1"/>
    </source>
</evidence>
<evidence type="ECO:0000256" key="4">
    <source>
        <dbReference type="ARBA" id="ARBA00022825"/>
    </source>
</evidence>
<keyword evidence="2 6" id="KW-0645">Protease</keyword>
<feature type="active site" description="Charge relay system" evidence="5 6">
    <location>
        <position position="230"/>
    </location>
</feature>
<comment type="similarity">
    <text evidence="1 6">Belongs to the peptidase S8 family.</text>
</comment>
<keyword evidence="3 6" id="KW-0378">Hydrolase</keyword>
<dbReference type="InterPro" id="IPR036852">
    <property type="entry name" value="Peptidase_S8/S53_dom_sf"/>
</dbReference>
<dbReference type="InterPro" id="IPR000209">
    <property type="entry name" value="Peptidase_S8/S53_dom"/>
</dbReference>
<feature type="active site" description="Charge relay system" evidence="5 6">
    <location>
        <position position="200"/>
    </location>
</feature>
<dbReference type="InterPro" id="IPR013783">
    <property type="entry name" value="Ig-like_fold"/>
</dbReference>
<evidence type="ECO:0000256" key="2">
    <source>
        <dbReference type="ARBA" id="ARBA00022670"/>
    </source>
</evidence>
<keyword evidence="4 6" id="KW-0720">Serine protease</keyword>
<evidence type="ECO:0000259" key="8">
    <source>
        <dbReference type="Pfam" id="PF00082"/>
    </source>
</evidence>
<dbReference type="AlphaFoldDB" id="A0A563EMC1"/>
<dbReference type="InterPro" id="IPR023828">
    <property type="entry name" value="Peptidase_S8_Ser-AS"/>
</dbReference>
<keyword evidence="7" id="KW-0732">Signal</keyword>
<dbReference type="InterPro" id="IPR051048">
    <property type="entry name" value="Peptidase_S8/S53_subtilisin"/>
</dbReference>
<evidence type="ECO:0000256" key="7">
    <source>
        <dbReference type="SAM" id="SignalP"/>
    </source>
</evidence>
<evidence type="ECO:0000256" key="1">
    <source>
        <dbReference type="ARBA" id="ARBA00011073"/>
    </source>
</evidence>
<dbReference type="SUPFAM" id="SSF52743">
    <property type="entry name" value="Subtilisin-like"/>
    <property type="match status" value="1"/>
</dbReference>
<dbReference type="PANTHER" id="PTHR43399">
    <property type="entry name" value="SUBTILISIN-RELATED"/>
    <property type="match status" value="1"/>
</dbReference>
<dbReference type="PANTHER" id="PTHR43399:SF4">
    <property type="entry name" value="CELL WALL-ASSOCIATED PROTEASE"/>
    <property type="match status" value="1"/>
</dbReference>
<feature type="signal peptide" evidence="7">
    <location>
        <begin position="1"/>
        <end position="32"/>
    </location>
</feature>
<dbReference type="InterPro" id="IPR022398">
    <property type="entry name" value="Peptidase_S8_His-AS"/>
</dbReference>
<feature type="domain" description="Peptidase S8/S53" evidence="8">
    <location>
        <begin position="191"/>
        <end position="443"/>
    </location>
</feature>
<gene>
    <name evidence="9" type="ORF">FKR81_28635</name>
</gene>
<dbReference type="GO" id="GO:0005975">
    <property type="term" value="P:carbohydrate metabolic process"/>
    <property type="evidence" value="ECO:0007669"/>
    <property type="project" value="UniProtKB-ARBA"/>
</dbReference>
<dbReference type="PRINTS" id="PR00723">
    <property type="entry name" value="SUBTILISIN"/>
</dbReference>
<dbReference type="EMBL" id="VOBR01000021">
    <property type="protein sequence ID" value="TWP48264.1"/>
    <property type="molecule type" value="Genomic_DNA"/>
</dbReference>
<dbReference type="Gene3D" id="2.60.40.10">
    <property type="entry name" value="Immunoglobulins"/>
    <property type="match status" value="1"/>
</dbReference>
<proteinExistence type="inferred from homology"/>
<dbReference type="PROSITE" id="PS00137">
    <property type="entry name" value="SUBTILASE_HIS"/>
    <property type="match status" value="1"/>
</dbReference>
<dbReference type="InterPro" id="IPR015500">
    <property type="entry name" value="Peptidase_S8_subtilisin-rel"/>
</dbReference>
<keyword evidence="10" id="KW-1185">Reference proteome</keyword>
<feature type="active site" description="Charge relay system" evidence="5 6">
    <location>
        <position position="398"/>
    </location>
</feature>
<dbReference type="PROSITE" id="PS00138">
    <property type="entry name" value="SUBTILASE_SER"/>
    <property type="match status" value="1"/>
</dbReference>
<evidence type="ECO:0000313" key="9">
    <source>
        <dbReference type="EMBL" id="TWP48264.1"/>
    </source>
</evidence>
<dbReference type="Proteomes" id="UP000316639">
    <property type="component" value="Unassembled WGS sequence"/>
</dbReference>
<feature type="chain" id="PRO_5021951776" evidence="7">
    <location>
        <begin position="33"/>
        <end position="1078"/>
    </location>
</feature>
<evidence type="ECO:0000313" key="10">
    <source>
        <dbReference type="Proteomes" id="UP000316639"/>
    </source>
</evidence>
<dbReference type="GO" id="GO:0006508">
    <property type="term" value="P:proteolysis"/>
    <property type="evidence" value="ECO:0007669"/>
    <property type="project" value="UniProtKB-KW"/>
</dbReference>
<evidence type="ECO:0000256" key="6">
    <source>
        <dbReference type="PROSITE-ProRule" id="PRU01240"/>
    </source>
</evidence>
<evidence type="ECO:0000256" key="3">
    <source>
        <dbReference type="ARBA" id="ARBA00022801"/>
    </source>
</evidence>